<evidence type="ECO:0000256" key="1">
    <source>
        <dbReference type="ARBA" id="ARBA00006479"/>
    </source>
</evidence>
<evidence type="ECO:0000256" key="2">
    <source>
        <dbReference type="SAM" id="MobiDB-lite"/>
    </source>
</evidence>
<dbReference type="OrthoDB" id="3225083at2"/>
<dbReference type="EMBL" id="LR134350">
    <property type="protein sequence ID" value="VEG27824.1"/>
    <property type="molecule type" value="Genomic_DNA"/>
</dbReference>
<dbReference type="InterPro" id="IPR036388">
    <property type="entry name" value="WH-like_DNA-bd_sf"/>
</dbReference>
<feature type="region of interest" description="Disordered" evidence="2">
    <location>
        <begin position="1"/>
        <end position="28"/>
    </location>
</feature>
<dbReference type="AlphaFoldDB" id="A0A448HGA9"/>
<dbReference type="RefSeq" id="WP_126382311.1">
    <property type="nucleotide sequence ID" value="NZ_LR134350.1"/>
</dbReference>
<dbReference type="InterPro" id="IPR043129">
    <property type="entry name" value="ATPase_NBD"/>
</dbReference>
<proteinExistence type="inferred from homology"/>
<dbReference type="PANTHER" id="PTHR18964">
    <property type="entry name" value="ROK (REPRESSOR, ORF, KINASE) FAMILY"/>
    <property type="match status" value="1"/>
</dbReference>
<protein>
    <submittedName>
        <fullName evidence="4">Making large colonies protein</fullName>
    </submittedName>
</protein>
<accession>A0A448HGA9</accession>
<dbReference type="GO" id="GO:0003677">
    <property type="term" value="F:DNA binding"/>
    <property type="evidence" value="ECO:0007669"/>
    <property type="project" value="InterPro"/>
</dbReference>
<evidence type="ECO:0000313" key="4">
    <source>
        <dbReference type="EMBL" id="VEG27824.1"/>
    </source>
</evidence>
<sequence length="424" mass="42988">MSRSRRLPTPAQPTTRGAARLRPGAASARQSSLRASNLALLASHVFASARPVSRADVAAATGMTRSTASRLADELVASGVLAELEPVAGAGPGRPAVPLTPARGTFAALGMEVNVSRMTVRAVDLAGSVLGQRVVLDDFEASDPSVVLARLAGLAGEVLALEEVRRARTVGAALALPGLVSSDTLLRAPNLGWHELDPRPHLAAVLEPAGFGLRLGNEADFGALTVGRSRPAAAHASSSFIYLSGEIGVGASIVRDSRVMHGAHGFAGEIGHVQVDPQGPRCGCGNRGCLERYAGRRHILAEAGMPATAGPAQLVAAWEAGDPRAREAVSGAARALGVGLAAAINILDIPTVVLGGHLAPLAELLGPELAAEIDRRVLAAPWAAPQILTATADEGDGATGAAWSVLEEVVADPAAFAGSAESAG</sequence>
<evidence type="ECO:0000259" key="3">
    <source>
        <dbReference type="Pfam" id="PF09339"/>
    </source>
</evidence>
<dbReference type="Gene3D" id="3.30.420.40">
    <property type="match status" value="2"/>
</dbReference>
<dbReference type="SUPFAM" id="SSF46785">
    <property type="entry name" value="Winged helix' DNA-binding domain"/>
    <property type="match status" value="1"/>
</dbReference>
<gene>
    <name evidence="4" type="primary">mlc_2</name>
    <name evidence="4" type="ORF">NCTC11636_01187</name>
</gene>
<organism evidence="4 5">
    <name type="scientific">Actinomyces howellii</name>
    <dbReference type="NCBI Taxonomy" id="52771"/>
    <lineage>
        <taxon>Bacteria</taxon>
        <taxon>Bacillati</taxon>
        <taxon>Actinomycetota</taxon>
        <taxon>Actinomycetes</taxon>
        <taxon>Actinomycetales</taxon>
        <taxon>Actinomycetaceae</taxon>
        <taxon>Actinomyces</taxon>
    </lineage>
</organism>
<dbReference type="Proteomes" id="UP000266895">
    <property type="component" value="Chromosome"/>
</dbReference>
<keyword evidence="5" id="KW-1185">Reference proteome</keyword>
<dbReference type="Pfam" id="PF00480">
    <property type="entry name" value="ROK"/>
    <property type="match status" value="1"/>
</dbReference>
<dbReference type="KEGG" id="ahw:NCTC11636_01187"/>
<evidence type="ECO:0000313" key="5">
    <source>
        <dbReference type="Proteomes" id="UP000266895"/>
    </source>
</evidence>
<reference evidence="4 5" key="1">
    <citation type="submission" date="2018-12" db="EMBL/GenBank/DDBJ databases">
        <authorList>
            <consortium name="Pathogen Informatics"/>
        </authorList>
    </citation>
    <scope>NUCLEOTIDE SEQUENCE [LARGE SCALE GENOMIC DNA]</scope>
    <source>
        <strain evidence="4 5">NCTC11636</strain>
    </source>
</reference>
<dbReference type="InterPro" id="IPR005471">
    <property type="entry name" value="Tscrpt_reg_IclR_N"/>
</dbReference>
<dbReference type="InterPro" id="IPR000600">
    <property type="entry name" value="ROK"/>
</dbReference>
<dbReference type="Gene3D" id="1.10.10.10">
    <property type="entry name" value="Winged helix-like DNA-binding domain superfamily/Winged helix DNA-binding domain"/>
    <property type="match status" value="1"/>
</dbReference>
<dbReference type="Pfam" id="PF09339">
    <property type="entry name" value="HTH_IclR"/>
    <property type="match status" value="1"/>
</dbReference>
<dbReference type="PANTHER" id="PTHR18964:SF149">
    <property type="entry name" value="BIFUNCTIONAL UDP-N-ACETYLGLUCOSAMINE 2-EPIMERASE_N-ACETYLMANNOSAMINE KINASE"/>
    <property type="match status" value="1"/>
</dbReference>
<comment type="similarity">
    <text evidence="1">Belongs to the ROK (NagC/XylR) family.</text>
</comment>
<dbReference type="InterPro" id="IPR036390">
    <property type="entry name" value="WH_DNA-bd_sf"/>
</dbReference>
<dbReference type="SUPFAM" id="SSF53067">
    <property type="entry name" value="Actin-like ATPase domain"/>
    <property type="match status" value="2"/>
</dbReference>
<name>A0A448HGA9_9ACTO</name>
<feature type="domain" description="HTH iclR-type" evidence="3">
    <location>
        <begin position="47"/>
        <end position="82"/>
    </location>
</feature>
<dbReference type="GO" id="GO:0006355">
    <property type="term" value="P:regulation of DNA-templated transcription"/>
    <property type="evidence" value="ECO:0007669"/>
    <property type="project" value="InterPro"/>
</dbReference>